<evidence type="ECO:0000256" key="1">
    <source>
        <dbReference type="SAM" id="MobiDB-lite"/>
    </source>
</evidence>
<evidence type="ECO:0008006" key="4">
    <source>
        <dbReference type="Google" id="ProtNLM"/>
    </source>
</evidence>
<comment type="caution">
    <text evidence="2">The sequence shown here is derived from an EMBL/GenBank/DDBJ whole genome shotgun (WGS) entry which is preliminary data.</text>
</comment>
<feature type="compositionally biased region" description="Acidic residues" evidence="1">
    <location>
        <begin position="181"/>
        <end position="191"/>
    </location>
</feature>
<organism evidence="2 3">
    <name type="scientific">Jeotgalibacillus terrae</name>
    <dbReference type="NCBI Taxonomy" id="587735"/>
    <lineage>
        <taxon>Bacteria</taxon>
        <taxon>Bacillati</taxon>
        <taxon>Bacillota</taxon>
        <taxon>Bacilli</taxon>
        <taxon>Bacillales</taxon>
        <taxon>Caryophanaceae</taxon>
        <taxon>Jeotgalibacillus</taxon>
    </lineage>
</organism>
<protein>
    <recommendedName>
        <fullName evidence="4">Phage DNA packaging protein, Nu1 subunit of terminase</fullName>
    </recommendedName>
</protein>
<sequence length="203" mass="23150">MPAKNSNQIEMIVSAADISIILGLSQSRIRQLVKEDALVRVEHGKYDVPASIAAYIDYKINNVLNEDELDKGKEEALWTRARRKKTELEYKIMEGELHRGADVKRLMGDQLAAFKARLLSIPSKTAPMIVGKTEILPIQDTLKKAVYEALDELSEYDPYAFFDTSKDKIYLGDDEDEDEELDIYADDEEERIEPHGRKAKTDE</sequence>
<feature type="compositionally biased region" description="Basic and acidic residues" evidence="1">
    <location>
        <begin position="192"/>
        <end position="203"/>
    </location>
</feature>
<name>A0ABW5ZFN8_9BACL</name>
<dbReference type="EMBL" id="JBHUPG010000009">
    <property type="protein sequence ID" value="MFD2911412.1"/>
    <property type="molecule type" value="Genomic_DNA"/>
</dbReference>
<evidence type="ECO:0000313" key="2">
    <source>
        <dbReference type="EMBL" id="MFD2911412.1"/>
    </source>
</evidence>
<feature type="region of interest" description="Disordered" evidence="1">
    <location>
        <begin position="181"/>
        <end position="203"/>
    </location>
</feature>
<dbReference type="RefSeq" id="WP_204730074.1">
    <property type="nucleotide sequence ID" value="NZ_JAFBDK010000013.1"/>
</dbReference>
<keyword evidence="3" id="KW-1185">Reference proteome</keyword>
<dbReference type="Proteomes" id="UP001597561">
    <property type="component" value="Unassembled WGS sequence"/>
</dbReference>
<accession>A0ABW5ZFN8</accession>
<evidence type="ECO:0000313" key="3">
    <source>
        <dbReference type="Proteomes" id="UP001597561"/>
    </source>
</evidence>
<reference evidence="3" key="1">
    <citation type="journal article" date="2019" name="Int. J. Syst. Evol. Microbiol.">
        <title>The Global Catalogue of Microorganisms (GCM) 10K type strain sequencing project: providing services to taxonomists for standard genome sequencing and annotation.</title>
        <authorList>
            <consortium name="The Broad Institute Genomics Platform"/>
            <consortium name="The Broad Institute Genome Sequencing Center for Infectious Disease"/>
            <person name="Wu L."/>
            <person name="Ma J."/>
        </authorList>
    </citation>
    <scope>NUCLEOTIDE SEQUENCE [LARGE SCALE GENOMIC DNA]</scope>
    <source>
        <strain evidence="3">KCTC 13528</strain>
    </source>
</reference>
<proteinExistence type="predicted"/>
<gene>
    <name evidence="2" type="ORF">ACFS5P_05955</name>
</gene>